<dbReference type="CDD" id="cd00866">
    <property type="entry name" value="PEBP_euk"/>
    <property type="match status" value="1"/>
</dbReference>
<name>A0A9P5MWZ1_9AGAM</name>
<dbReference type="OrthoDB" id="2153661at2759"/>
<evidence type="ECO:0000256" key="1">
    <source>
        <dbReference type="SAM" id="MobiDB-lite"/>
    </source>
</evidence>
<dbReference type="Pfam" id="PF01161">
    <property type="entry name" value="PBP"/>
    <property type="match status" value="1"/>
</dbReference>
<feature type="compositionally biased region" description="Basic residues" evidence="1">
    <location>
        <begin position="58"/>
        <end position="68"/>
    </location>
</feature>
<proteinExistence type="predicted"/>
<dbReference type="PANTHER" id="PTHR11362:SF82">
    <property type="entry name" value="PHOSPHATIDYLETHANOLAMINE-BINDING PROTEIN 4"/>
    <property type="match status" value="1"/>
</dbReference>
<organism evidence="2 3">
    <name type="scientific">Russula ochroleuca</name>
    <dbReference type="NCBI Taxonomy" id="152965"/>
    <lineage>
        <taxon>Eukaryota</taxon>
        <taxon>Fungi</taxon>
        <taxon>Dikarya</taxon>
        <taxon>Basidiomycota</taxon>
        <taxon>Agaricomycotina</taxon>
        <taxon>Agaricomycetes</taxon>
        <taxon>Russulales</taxon>
        <taxon>Russulaceae</taxon>
        <taxon>Russula</taxon>
    </lineage>
</organism>
<evidence type="ECO:0000313" key="3">
    <source>
        <dbReference type="Proteomes" id="UP000759537"/>
    </source>
</evidence>
<dbReference type="InterPro" id="IPR035810">
    <property type="entry name" value="PEBP_euk"/>
</dbReference>
<dbReference type="PANTHER" id="PTHR11362">
    <property type="entry name" value="PHOSPHATIDYLETHANOLAMINE-BINDING PROTEIN"/>
    <property type="match status" value="1"/>
</dbReference>
<dbReference type="InterPro" id="IPR008914">
    <property type="entry name" value="PEBP"/>
</dbReference>
<accession>A0A9P5MWZ1</accession>
<dbReference type="SUPFAM" id="SSF49777">
    <property type="entry name" value="PEBP-like"/>
    <property type="match status" value="1"/>
</dbReference>
<keyword evidence="3" id="KW-1185">Reference proteome</keyword>
<reference evidence="2" key="2">
    <citation type="journal article" date="2020" name="Nat. Commun.">
        <title>Large-scale genome sequencing of mycorrhizal fungi provides insights into the early evolution of symbiotic traits.</title>
        <authorList>
            <person name="Miyauchi S."/>
            <person name="Kiss E."/>
            <person name="Kuo A."/>
            <person name="Drula E."/>
            <person name="Kohler A."/>
            <person name="Sanchez-Garcia M."/>
            <person name="Morin E."/>
            <person name="Andreopoulos B."/>
            <person name="Barry K.W."/>
            <person name="Bonito G."/>
            <person name="Buee M."/>
            <person name="Carver A."/>
            <person name="Chen C."/>
            <person name="Cichocki N."/>
            <person name="Clum A."/>
            <person name="Culley D."/>
            <person name="Crous P.W."/>
            <person name="Fauchery L."/>
            <person name="Girlanda M."/>
            <person name="Hayes R.D."/>
            <person name="Keri Z."/>
            <person name="LaButti K."/>
            <person name="Lipzen A."/>
            <person name="Lombard V."/>
            <person name="Magnuson J."/>
            <person name="Maillard F."/>
            <person name="Murat C."/>
            <person name="Nolan M."/>
            <person name="Ohm R.A."/>
            <person name="Pangilinan J."/>
            <person name="Pereira M.F."/>
            <person name="Perotto S."/>
            <person name="Peter M."/>
            <person name="Pfister S."/>
            <person name="Riley R."/>
            <person name="Sitrit Y."/>
            <person name="Stielow J.B."/>
            <person name="Szollosi G."/>
            <person name="Zifcakova L."/>
            <person name="Stursova M."/>
            <person name="Spatafora J.W."/>
            <person name="Tedersoo L."/>
            <person name="Vaario L.M."/>
            <person name="Yamada A."/>
            <person name="Yan M."/>
            <person name="Wang P."/>
            <person name="Xu J."/>
            <person name="Bruns T."/>
            <person name="Baldrian P."/>
            <person name="Vilgalys R."/>
            <person name="Dunand C."/>
            <person name="Henrissat B."/>
            <person name="Grigoriev I.V."/>
            <person name="Hibbett D."/>
            <person name="Nagy L.G."/>
            <person name="Martin F.M."/>
        </authorList>
    </citation>
    <scope>NUCLEOTIDE SEQUENCE</scope>
    <source>
        <strain evidence="2">Prilba</strain>
    </source>
</reference>
<dbReference type="Proteomes" id="UP000759537">
    <property type="component" value="Unassembled WGS sequence"/>
</dbReference>
<protein>
    <submittedName>
        <fullName evidence="2">PEBP-like protein</fullName>
    </submittedName>
</protein>
<feature type="region of interest" description="Disordered" evidence="1">
    <location>
        <begin position="55"/>
        <end position="79"/>
    </location>
</feature>
<dbReference type="Gene3D" id="3.90.280.10">
    <property type="entry name" value="PEBP-like"/>
    <property type="match status" value="1"/>
</dbReference>
<gene>
    <name evidence="2" type="ORF">DFH94DRAFT_735888</name>
</gene>
<dbReference type="AlphaFoldDB" id="A0A9P5MWZ1"/>
<evidence type="ECO:0000313" key="2">
    <source>
        <dbReference type="EMBL" id="KAF8480784.1"/>
    </source>
</evidence>
<comment type="caution">
    <text evidence="2">The sequence shown here is derived from an EMBL/GenBank/DDBJ whole genome shotgun (WGS) entry which is preliminary data.</text>
</comment>
<sequence length="412" mass="46486">MFALCRLRAITVPLTRANSTLESLSSVTSSTALLTGSSTTSDTSISAAGAELVSTSLPRRRTPGRRNPKYPPIRPSINLERPREWNPPVAPGVIPAFDEAVAYIRADAAAVQAEADILRSSIENGQVPTEGIEDAKERLDVLEVMAQVNLPEVRWKAANGMADMNQKVYRHLIEQRWRSEGALDLLMERLYQMHVVPDILPSLQPTVDLRVVFPEAPPKNVVLRARAKRKLMPVEAGVFLVNEQTRRPPKLYTTVFHPEPRLYTLLLVDPDVPDDENQAFRTFLHWLQPNIMLSATRAGLLPPASHTPYMPPHPARGTPYHRYVLLLLPHEDPDAKLSLPPGPLERNDFDVRSFAREHALRTSGGGAFMWRAVWDEESSRIWREVIKTSEPRYGYPRKPDHYTALKEVKKYT</sequence>
<dbReference type="InterPro" id="IPR036610">
    <property type="entry name" value="PEBP-like_sf"/>
</dbReference>
<reference evidence="2" key="1">
    <citation type="submission" date="2019-10" db="EMBL/GenBank/DDBJ databases">
        <authorList>
            <consortium name="DOE Joint Genome Institute"/>
            <person name="Kuo A."/>
            <person name="Miyauchi S."/>
            <person name="Kiss E."/>
            <person name="Drula E."/>
            <person name="Kohler A."/>
            <person name="Sanchez-Garcia M."/>
            <person name="Andreopoulos B."/>
            <person name="Barry K.W."/>
            <person name="Bonito G."/>
            <person name="Buee M."/>
            <person name="Carver A."/>
            <person name="Chen C."/>
            <person name="Cichocki N."/>
            <person name="Clum A."/>
            <person name="Culley D."/>
            <person name="Crous P.W."/>
            <person name="Fauchery L."/>
            <person name="Girlanda M."/>
            <person name="Hayes R."/>
            <person name="Keri Z."/>
            <person name="LaButti K."/>
            <person name="Lipzen A."/>
            <person name="Lombard V."/>
            <person name="Magnuson J."/>
            <person name="Maillard F."/>
            <person name="Morin E."/>
            <person name="Murat C."/>
            <person name="Nolan M."/>
            <person name="Ohm R."/>
            <person name="Pangilinan J."/>
            <person name="Pereira M."/>
            <person name="Perotto S."/>
            <person name="Peter M."/>
            <person name="Riley R."/>
            <person name="Sitrit Y."/>
            <person name="Stielow B."/>
            <person name="Szollosi G."/>
            <person name="Zifcakova L."/>
            <person name="Stursova M."/>
            <person name="Spatafora J.W."/>
            <person name="Tedersoo L."/>
            <person name="Vaario L.-M."/>
            <person name="Yamada A."/>
            <person name="Yan M."/>
            <person name="Wang P."/>
            <person name="Xu J."/>
            <person name="Bruns T."/>
            <person name="Baldrian P."/>
            <person name="Vilgalys R."/>
            <person name="Henrissat B."/>
            <person name="Grigoriev I.V."/>
            <person name="Hibbett D."/>
            <person name="Nagy L.G."/>
            <person name="Martin F.M."/>
        </authorList>
    </citation>
    <scope>NUCLEOTIDE SEQUENCE</scope>
    <source>
        <strain evidence="2">Prilba</strain>
    </source>
</reference>
<dbReference type="EMBL" id="WHVB01000007">
    <property type="protein sequence ID" value="KAF8480784.1"/>
    <property type="molecule type" value="Genomic_DNA"/>
</dbReference>
<dbReference type="Gene3D" id="1.20.58.1180">
    <property type="match status" value="1"/>
</dbReference>